<proteinExistence type="predicted"/>
<accession>A0A085ZIF1</accession>
<dbReference type="eggNOG" id="ENOG50339XQ">
    <property type="taxonomic scope" value="Bacteria"/>
</dbReference>
<organism evidence="1 2">
    <name type="scientific">Flavobacterium reichenbachii</name>
    <dbReference type="NCBI Taxonomy" id="362418"/>
    <lineage>
        <taxon>Bacteria</taxon>
        <taxon>Pseudomonadati</taxon>
        <taxon>Bacteroidota</taxon>
        <taxon>Flavobacteriia</taxon>
        <taxon>Flavobacteriales</taxon>
        <taxon>Flavobacteriaceae</taxon>
        <taxon>Flavobacterium</taxon>
    </lineage>
</organism>
<dbReference type="STRING" id="362418.IW19_01160"/>
<dbReference type="AlphaFoldDB" id="A0A085ZIF1"/>
<protein>
    <submittedName>
        <fullName evidence="1">Uncharacterized protein</fullName>
    </submittedName>
</protein>
<sequence>MKYTAIVLFIFLTSFIPTETMVFICGSGGAKKYHLKDNCRGLSSCKQEIVQTSITKAKNSGLTICGWED</sequence>
<comment type="caution">
    <text evidence="1">The sequence shown here is derived from an EMBL/GenBank/DDBJ whole genome shotgun (WGS) entry which is preliminary data.</text>
</comment>
<dbReference type="RefSeq" id="WP_035680165.1">
    <property type="nucleotide sequence ID" value="NZ_JPRL01000001.1"/>
</dbReference>
<dbReference type="EMBL" id="JPRL01000001">
    <property type="protein sequence ID" value="KFF04215.1"/>
    <property type="molecule type" value="Genomic_DNA"/>
</dbReference>
<dbReference type="OrthoDB" id="885042at2"/>
<dbReference type="Proteomes" id="UP000028715">
    <property type="component" value="Unassembled WGS sequence"/>
</dbReference>
<name>A0A085ZIF1_9FLAO</name>
<evidence type="ECO:0000313" key="1">
    <source>
        <dbReference type="EMBL" id="KFF04215.1"/>
    </source>
</evidence>
<keyword evidence="2" id="KW-1185">Reference proteome</keyword>
<reference evidence="1 2" key="1">
    <citation type="submission" date="2014-07" db="EMBL/GenBank/DDBJ databases">
        <title>Genome of Flavobacterium reichenbachii LMG 25512.</title>
        <authorList>
            <person name="Stropko S.J."/>
            <person name="Pipes S.E."/>
            <person name="Newman J.D."/>
        </authorList>
    </citation>
    <scope>NUCLEOTIDE SEQUENCE [LARGE SCALE GENOMIC DNA]</scope>
    <source>
        <strain evidence="1 2">LMG 25512</strain>
    </source>
</reference>
<evidence type="ECO:0000313" key="2">
    <source>
        <dbReference type="Proteomes" id="UP000028715"/>
    </source>
</evidence>
<gene>
    <name evidence="1" type="ORF">IW19_01160</name>
</gene>